<protein>
    <recommendedName>
        <fullName evidence="11">Mitochondrial outer membrane transport complex Sam37/metaxin N-terminal domain-containing protein</fullName>
    </recommendedName>
</protein>
<keyword evidence="5" id="KW-0496">Mitochondrion</keyword>
<dbReference type="GO" id="GO:0015031">
    <property type="term" value="P:protein transport"/>
    <property type="evidence" value="ECO:0007669"/>
    <property type="project" value="UniProtKB-KW"/>
</dbReference>
<evidence type="ECO:0000259" key="8">
    <source>
        <dbReference type="Pfam" id="PF17171"/>
    </source>
</evidence>
<dbReference type="Pfam" id="PF17171">
    <property type="entry name" value="GST_C_6"/>
    <property type="match status" value="1"/>
</dbReference>
<keyword evidence="4" id="KW-0653">Protein transport</keyword>
<evidence type="ECO:0000313" key="10">
    <source>
        <dbReference type="Proteomes" id="UP000077315"/>
    </source>
</evidence>
<dbReference type="GO" id="GO:0007005">
    <property type="term" value="P:mitochondrion organization"/>
    <property type="evidence" value="ECO:0007669"/>
    <property type="project" value="TreeGrafter"/>
</dbReference>
<dbReference type="GO" id="GO:0001401">
    <property type="term" value="C:SAM complex"/>
    <property type="evidence" value="ECO:0007669"/>
    <property type="project" value="InterPro"/>
</dbReference>
<gene>
    <name evidence="9" type="ORF">PHYBLDRAFT_160042</name>
</gene>
<name>A0A163D6D2_PHYB8</name>
<dbReference type="AlphaFoldDB" id="A0A163D6D2"/>
<feature type="domain" description="Mitochondrial outer membrane transport complex Sam37/metaxin N-terminal" evidence="7">
    <location>
        <begin position="66"/>
        <end position="184"/>
    </location>
</feature>
<evidence type="ECO:0000256" key="5">
    <source>
        <dbReference type="ARBA" id="ARBA00023128"/>
    </source>
</evidence>
<dbReference type="PANTHER" id="PTHR12289:SF41">
    <property type="entry name" value="FAILED AXON CONNECTIONS-RELATED"/>
    <property type="match status" value="1"/>
</dbReference>
<keyword evidence="10" id="KW-1185">Reference proteome</keyword>
<evidence type="ECO:0000256" key="6">
    <source>
        <dbReference type="ARBA" id="ARBA00023136"/>
    </source>
</evidence>
<dbReference type="Pfam" id="PF10568">
    <property type="entry name" value="Tom37"/>
    <property type="match status" value="1"/>
</dbReference>
<dbReference type="InParanoid" id="A0A163D6D2"/>
<dbReference type="PANTHER" id="PTHR12289">
    <property type="entry name" value="METAXIN RELATED"/>
    <property type="match status" value="1"/>
</dbReference>
<keyword evidence="2" id="KW-0813">Transport</keyword>
<evidence type="ECO:0000256" key="4">
    <source>
        <dbReference type="ARBA" id="ARBA00022927"/>
    </source>
</evidence>
<dbReference type="EMBL" id="KV440993">
    <property type="protein sequence ID" value="OAD69070.1"/>
    <property type="molecule type" value="Genomic_DNA"/>
</dbReference>
<sequence>MTTTPSERFGVLPKIELPACLEFLKLKNFPLKTYPSVYQPPRLTKDTLYIFGPGWRNTWGSFDAECLQFQIYLKFAGLEFDVINSNEPDASPSGKLPFLATVPGAIYHDQQIHKWIDDMGKSQVLAGEHSEDAKAFISLANTKLNAALIFSMWLEPLNYSKATSEAYFGHVPAPVDYILAYKKQNKVVQQLLADRDILVREEIYSDAVHALEALSVKLGEATYFFGSSDPTWVDAVIFSYIHIILGAPQFTDSSVSDEEKRQASTLRNLVLKHDNLVRFAKNIREKYL</sequence>
<reference evidence="10" key="1">
    <citation type="submission" date="2015-06" db="EMBL/GenBank/DDBJ databases">
        <title>Expansion of signal transduction pathways in fungi by whole-genome duplication.</title>
        <authorList>
            <consortium name="DOE Joint Genome Institute"/>
            <person name="Corrochano L.M."/>
            <person name="Kuo A."/>
            <person name="Marcet-Houben M."/>
            <person name="Polaino S."/>
            <person name="Salamov A."/>
            <person name="Villalobos J.M."/>
            <person name="Alvarez M.I."/>
            <person name="Avalos J."/>
            <person name="Benito E.P."/>
            <person name="Benoit I."/>
            <person name="Burger G."/>
            <person name="Camino L.P."/>
            <person name="Canovas D."/>
            <person name="Cerda-Olmedo E."/>
            <person name="Cheng J.-F."/>
            <person name="Dominguez A."/>
            <person name="Elias M."/>
            <person name="Eslava A.P."/>
            <person name="Glaser F."/>
            <person name="Grimwood J."/>
            <person name="Gutierrez G."/>
            <person name="Heitman J."/>
            <person name="Henrissat B."/>
            <person name="Iturriaga E.A."/>
            <person name="Lang B.F."/>
            <person name="Lavin J.L."/>
            <person name="Lee S."/>
            <person name="Li W."/>
            <person name="Lindquist E."/>
            <person name="Lopez-Garcia S."/>
            <person name="Luque E.M."/>
            <person name="Marcos A.T."/>
            <person name="Martin J."/>
            <person name="McCluskey K."/>
            <person name="Medina H.R."/>
            <person name="Miralles-Duran A."/>
            <person name="Miyazaki A."/>
            <person name="Munoz-Torres E."/>
            <person name="Oguiza J.A."/>
            <person name="Ohm R."/>
            <person name="Olmedo M."/>
            <person name="Orejas M."/>
            <person name="Ortiz-Castellanos L."/>
            <person name="Pisabarro A.G."/>
            <person name="Rodriguez-Romero J."/>
            <person name="Ruiz-Herrera J."/>
            <person name="Ruiz-Vazquez R."/>
            <person name="Sanz C."/>
            <person name="Schackwitz W."/>
            <person name="Schmutz J."/>
            <person name="Shahriari M."/>
            <person name="Shelest E."/>
            <person name="Silva-Franco F."/>
            <person name="Soanes D."/>
            <person name="Syed K."/>
            <person name="Tagua V.G."/>
            <person name="Talbot N.J."/>
            <person name="Thon M."/>
            <person name="De vries R.P."/>
            <person name="Wiebenga A."/>
            <person name="Yadav J.S."/>
            <person name="Braun E.L."/>
            <person name="Baker S."/>
            <person name="Garre V."/>
            <person name="Horwitz B."/>
            <person name="Torres-Martinez S."/>
            <person name="Idnurm A."/>
            <person name="Herrera-Estrella A."/>
            <person name="Gabaldon T."/>
            <person name="Grigoriev I.V."/>
        </authorList>
    </citation>
    <scope>NUCLEOTIDE SEQUENCE [LARGE SCALE GENOMIC DNA]</scope>
    <source>
        <strain evidence="10">NRRL 1555(-)</strain>
    </source>
</reference>
<keyword evidence="3" id="KW-1000">Mitochondrion outer membrane</keyword>
<comment type="subcellular location">
    <subcellularLocation>
        <location evidence="1">Mitochondrion outer membrane</location>
    </subcellularLocation>
</comment>
<evidence type="ECO:0008006" key="11">
    <source>
        <dbReference type="Google" id="ProtNLM"/>
    </source>
</evidence>
<accession>A0A163D6D2</accession>
<dbReference type="InterPro" id="IPR050931">
    <property type="entry name" value="Mito_Protein_Transport_Metaxin"/>
</dbReference>
<organism evidence="9 10">
    <name type="scientific">Phycomyces blakesleeanus (strain ATCC 8743b / DSM 1359 / FGSC 10004 / NBRC 33097 / NRRL 1555)</name>
    <dbReference type="NCBI Taxonomy" id="763407"/>
    <lineage>
        <taxon>Eukaryota</taxon>
        <taxon>Fungi</taxon>
        <taxon>Fungi incertae sedis</taxon>
        <taxon>Mucoromycota</taxon>
        <taxon>Mucoromycotina</taxon>
        <taxon>Mucoromycetes</taxon>
        <taxon>Mucorales</taxon>
        <taxon>Phycomycetaceae</taxon>
        <taxon>Phycomyces</taxon>
    </lineage>
</organism>
<dbReference type="RefSeq" id="XP_018287110.1">
    <property type="nucleotide sequence ID" value="XM_018434105.1"/>
</dbReference>
<evidence type="ECO:0000313" key="9">
    <source>
        <dbReference type="EMBL" id="OAD69070.1"/>
    </source>
</evidence>
<evidence type="ECO:0000259" key="7">
    <source>
        <dbReference type="Pfam" id="PF10568"/>
    </source>
</evidence>
<dbReference type="VEuPathDB" id="FungiDB:PHYBLDRAFT_160042"/>
<dbReference type="Proteomes" id="UP000077315">
    <property type="component" value="Unassembled WGS sequence"/>
</dbReference>
<dbReference type="InterPro" id="IPR019564">
    <property type="entry name" value="Sam37/metaxin_N"/>
</dbReference>
<evidence type="ECO:0000256" key="3">
    <source>
        <dbReference type="ARBA" id="ARBA00022787"/>
    </source>
</evidence>
<dbReference type="STRING" id="763407.A0A163D6D2"/>
<dbReference type="GeneID" id="28995011"/>
<proteinExistence type="predicted"/>
<evidence type="ECO:0000256" key="1">
    <source>
        <dbReference type="ARBA" id="ARBA00004294"/>
    </source>
</evidence>
<feature type="domain" description="Metaxin glutathione S-transferase" evidence="8">
    <location>
        <begin position="209"/>
        <end position="283"/>
    </location>
</feature>
<dbReference type="InterPro" id="IPR033468">
    <property type="entry name" value="Metaxin_GST"/>
</dbReference>
<dbReference type="OrthoDB" id="198787at2759"/>
<evidence type="ECO:0000256" key="2">
    <source>
        <dbReference type="ARBA" id="ARBA00022448"/>
    </source>
</evidence>
<keyword evidence="6" id="KW-0472">Membrane</keyword>